<sequence>MTSKKYRIDQKILSSDSPFLISLGSQDRVKLGTHEHLVLLALCEQPGTLLDKETLIEKGWPGKFVTDSSLTQAIRNIRAHLNDNGKSQKHIKTIAKKGYLIEKDYVQSLEVIDDKNINETESIRKLVTLTKRNILLISIILQLAFIIYVAYSYTSIFVSSTAKDDYPSLSFQQDYVYIFSSDFQLSEELGVALINALSAKEIVPERLYVMLNDKTISFSFISKNKKSKNRVLSTEKKLNYKHISEYIVNEIEY</sequence>
<dbReference type="Pfam" id="PF00486">
    <property type="entry name" value="Trans_reg_C"/>
    <property type="match status" value="1"/>
</dbReference>
<proteinExistence type="predicted"/>
<evidence type="ECO:0000256" key="1">
    <source>
        <dbReference type="ARBA" id="ARBA00023125"/>
    </source>
</evidence>
<dbReference type="SMART" id="SM00862">
    <property type="entry name" value="Trans_reg_C"/>
    <property type="match status" value="1"/>
</dbReference>
<dbReference type="InterPro" id="IPR054325">
    <property type="entry name" value="VtrA_C"/>
</dbReference>
<dbReference type="Gene3D" id="1.10.10.10">
    <property type="entry name" value="Winged helix-like DNA-binding domain superfamily/Winged helix DNA-binding domain"/>
    <property type="match status" value="1"/>
</dbReference>
<dbReference type="RefSeq" id="WP_005463234.1">
    <property type="nucleotide sequence ID" value="NZ_CAMFGX010000004.1"/>
</dbReference>
<dbReference type="InterPro" id="IPR016032">
    <property type="entry name" value="Sig_transdc_resp-reg_C-effctor"/>
</dbReference>
<organism evidence="2 3">
    <name type="scientific">Vibrio parahaemolyticus</name>
    <dbReference type="NCBI Taxonomy" id="670"/>
    <lineage>
        <taxon>Bacteria</taxon>
        <taxon>Pseudomonadati</taxon>
        <taxon>Pseudomonadota</taxon>
        <taxon>Gammaproteobacteria</taxon>
        <taxon>Vibrionales</taxon>
        <taxon>Vibrionaceae</taxon>
        <taxon>Vibrio</taxon>
    </lineage>
</organism>
<dbReference type="GO" id="GO:0000160">
    <property type="term" value="P:phosphorelay signal transduction system"/>
    <property type="evidence" value="ECO:0007669"/>
    <property type="project" value="InterPro"/>
</dbReference>
<dbReference type="GO" id="GO:0003677">
    <property type="term" value="F:DNA binding"/>
    <property type="evidence" value="ECO:0007669"/>
    <property type="project" value="UniProtKB-UniRule"/>
</dbReference>
<dbReference type="PROSITE" id="PS51755">
    <property type="entry name" value="OMPR_PHOB"/>
    <property type="match status" value="1"/>
</dbReference>
<dbReference type="EMBL" id="NIXT01000006">
    <property type="protein sequence ID" value="OXE34807.1"/>
    <property type="molecule type" value="Genomic_DNA"/>
</dbReference>
<dbReference type="AlphaFoldDB" id="A0A0L8RX60"/>
<name>A0A0L8RX60_VIBPH</name>
<dbReference type="InterPro" id="IPR036388">
    <property type="entry name" value="WH-like_DNA-bd_sf"/>
</dbReference>
<gene>
    <name evidence="2" type="ORF">CA163_00415</name>
</gene>
<dbReference type="Pfam" id="PF22100">
    <property type="entry name" value="VtrA_C"/>
    <property type="match status" value="1"/>
</dbReference>
<reference evidence="2 3" key="1">
    <citation type="journal article" date="2017" name="Appl. Environ. Microbiol.">
        <title>Parallel evolution of two clades of a major Atlantic endemic Vibrio parahaemolyticus pathogen lineage by independent acquisition of related pathogenicity islands.</title>
        <authorList>
            <person name="Xu F."/>
            <person name="Gonzalez-Escalona N."/>
            <person name="Drees K.P."/>
            <person name="Sebra R.P."/>
            <person name="Cooper V.S."/>
            <person name="Jones S.H."/>
            <person name="Whistler C.A."/>
        </authorList>
    </citation>
    <scope>NUCLEOTIDE SEQUENCE [LARGE SCALE GENOMIC DNA]</scope>
    <source>
        <strain evidence="2 3">MAVP-3</strain>
    </source>
</reference>
<dbReference type="GO" id="GO:0006355">
    <property type="term" value="P:regulation of DNA-templated transcription"/>
    <property type="evidence" value="ECO:0007669"/>
    <property type="project" value="InterPro"/>
</dbReference>
<accession>A0A0L8RX60</accession>
<dbReference type="SUPFAM" id="SSF46894">
    <property type="entry name" value="C-terminal effector domain of the bipartite response regulators"/>
    <property type="match status" value="1"/>
</dbReference>
<comment type="caution">
    <text evidence="2">The sequence shown here is derived from an EMBL/GenBank/DDBJ whole genome shotgun (WGS) entry which is preliminary data.</text>
</comment>
<dbReference type="InterPro" id="IPR001867">
    <property type="entry name" value="OmpR/PhoB-type_DNA-bd"/>
</dbReference>
<dbReference type="CDD" id="cd00383">
    <property type="entry name" value="trans_reg_C"/>
    <property type="match status" value="1"/>
</dbReference>
<keyword evidence="1" id="KW-0238">DNA-binding</keyword>
<protein>
    <submittedName>
        <fullName evidence="2">Transcriptional regulator</fullName>
    </submittedName>
</protein>
<dbReference type="OrthoDB" id="5594115at2"/>
<evidence type="ECO:0000313" key="2">
    <source>
        <dbReference type="EMBL" id="OXE34807.1"/>
    </source>
</evidence>
<dbReference type="Proteomes" id="UP000214596">
    <property type="component" value="Unassembled WGS sequence"/>
</dbReference>
<dbReference type="GeneID" id="1192028"/>
<dbReference type="SMR" id="A0A0L8RX60"/>
<evidence type="ECO:0000313" key="3">
    <source>
        <dbReference type="Proteomes" id="UP000214596"/>
    </source>
</evidence>